<keyword evidence="2" id="KW-0963">Cytoplasm</keyword>
<dbReference type="EMBL" id="BAAACG010000010">
    <property type="protein sequence ID" value="GAA0743032.1"/>
    <property type="molecule type" value="Genomic_DNA"/>
</dbReference>
<gene>
    <name evidence="2" type="primary">cutC</name>
    <name evidence="3" type="ORF">GCM10008906_26290</name>
</gene>
<evidence type="ECO:0000313" key="4">
    <source>
        <dbReference type="Proteomes" id="UP001501510"/>
    </source>
</evidence>
<evidence type="ECO:0000313" key="3">
    <source>
        <dbReference type="EMBL" id="GAA0743032.1"/>
    </source>
</evidence>
<dbReference type="InterPro" id="IPR005627">
    <property type="entry name" value="CutC-like"/>
</dbReference>
<dbReference type="PANTHER" id="PTHR12598:SF0">
    <property type="entry name" value="COPPER HOMEOSTASIS PROTEIN CUTC HOMOLOG"/>
    <property type="match status" value="1"/>
</dbReference>
<proteinExistence type="inferred from homology"/>
<accession>A0ABP3UV06</accession>
<dbReference type="SUPFAM" id="SSF110395">
    <property type="entry name" value="CutC-like"/>
    <property type="match status" value="1"/>
</dbReference>
<dbReference type="PANTHER" id="PTHR12598">
    <property type="entry name" value="COPPER HOMEOSTASIS PROTEIN CUTC"/>
    <property type="match status" value="1"/>
</dbReference>
<keyword evidence="4" id="KW-1185">Reference proteome</keyword>
<evidence type="ECO:0000256" key="2">
    <source>
        <dbReference type="HAMAP-Rule" id="MF_00795"/>
    </source>
</evidence>
<dbReference type="InterPro" id="IPR036822">
    <property type="entry name" value="CutC-like_dom_sf"/>
</dbReference>
<comment type="caution">
    <text evidence="2">Once thought to be involved in copper homeostasis, experiments in E.coli have shown this is not the case.</text>
</comment>
<comment type="subcellular location">
    <subcellularLocation>
        <location evidence="2">Cytoplasm</location>
    </subcellularLocation>
</comment>
<comment type="similarity">
    <text evidence="1 2">Belongs to the CutC family.</text>
</comment>
<reference evidence="4" key="1">
    <citation type="journal article" date="2019" name="Int. J. Syst. Evol. Microbiol.">
        <title>The Global Catalogue of Microorganisms (GCM) 10K type strain sequencing project: providing services to taxonomists for standard genome sequencing and annotation.</title>
        <authorList>
            <consortium name="The Broad Institute Genomics Platform"/>
            <consortium name="The Broad Institute Genome Sequencing Center for Infectious Disease"/>
            <person name="Wu L."/>
            <person name="Ma J."/>
        </authorList>
    </citation>
    <scope>NUCLEOTIDE SEQUENCE [LARGE SCALE GENOMIC DNA]</scope>
    <source>
        <strain evidence="4">JCM 1407</strain>
    </source>
</reference>
<dbReference type="Proteomes" id="UP001501510">
    <property type="component" value="Unassembled WGS sequence"/>
</dbReference>
<organism evidence="3 4">
    <name type="scientific">Clostridium oceanicum</name>
    <dbReference type="NCBI Taxonomy" id="1543"/>
    <lineage>
        <taxon>Bacteria</taxon>
        <taxon>Bacillati</taxon>
        <taxon>Bacillota</taxon>
        <taxon>Clostridia</taxon>
        <taxon>Eubacteriales</taxon>
        <taxon>Clostridiaceae</taxon>
        <taxon>Clostridium</taxon>
    </lineage>
</organism>
<name>A0ABP3UV06_9CLOT</name>
<dbReference type="RefSeq" id="WP_343762122.1">
    <property type="nucleotide sequence ID" value="NZ_BAAACG010000010.1"/>
</dbReference>
<dbReference type="Pfam" id="PF03932">
    <property type="entry name" value="CutC"/>
    <property type="match status" value="1"/>
</dbReference>
<evidence type="ECO:0000256" key="1">
    <source>
        <dbReference type="ARBA" id="ARBA00007768"/>
    </source>
</evidence>
<comment type="caution">
    <text evidence="3">The sequence shown here is derived from an EMBL/GenBank/DDBJ whole genome shotgun (WGS) entry which is preliminary data.</text>
</comment>
<dbReference type="Gene3D" id="3.20.20.380">
    <property type="entry name" value="Copper homeostasis (CutC) domain"/>
    <property type="match status" value="1"/>
</dbReference>
<protein>
    <recommendedName>
        <fullName evidence="2">PF03932 family protein CutC</fullName>
    </recommendedName>
</protein>
<dbReference type="HAMAP" id="MF_00795">
    <property type="entry name" value="CutC"/>
    <property type="match status" value="1"/>
</dbReference>
<sequence length="212" mass="23757">MYIKEACVGSFKEAKKAQELGASRIELCDNLKEGGTTPSYGTIIQTKSYLDIPIMVIIRPRGGDFVYSKYEIEIMKKDIELCKGLGVDGVVFGVLDENKLINKNVMKELVDLAKPLDVTFHMAFDEIKDKEEAIEELIELKVDRILTKGCKTNAFDGKEIIRKLTSKSKDKIIILPGGGITKENYLDIINYTKVKEVHGTKIVGVLKRKEAL</sequence>